<dbReference type="Pfam" id="PF02219">
    <property type="entry name" value="MTHFR"/>
    <property type="match status" value="1"/>
</dbReference>
<dbReference type="GO" id="GO:0035999">
    <property type="term" value="P:tetrahydrofolate interconversion"/>
    <property type="evidence" value="ECO:0007669"/>
    <property type="project" value="UniProtKB-UniPathway"/>
</dbReference>
<dbReference type="InterPro" id="IPR004620">
    <property type="entry name" value="MTHF_reductase_bac"/>
</dbReference>
<evidence type="ECO:0000256" key="7">
    <source>
        <dbReference type="ARBA" id="ARBA00023002"/>
    </source>
</evidence>
<dbReference type="SUPFAM" id="SSF51730">
    <property type="entry name" value="FAD-linked oxidoreductase"/>
    <property type="match status" value="1"/>
</dbReference>
<evidence type="ECO:0000256" key="11">
    <source>
        <dbReference type="ARBA" id="ARBA00048628"/>
    </source>
</evidence>
<keyword evidence="7 12" id="KW-0560">Oxidoreductase</keyword>
<keyword evidence="9" id="KW-0486">Methionine biosynthesis</keyword>
<dbReference type="PANTHER" id="PTHR45754">
    <property type="entry name" value="METHYLENETETRAHYDROFOLATE REDUCTASE"/>
    <property type="match status" value="1"/>
</dbReference>
<dbReference type="EMBL" id="RBIM01000008">
    <property type="protein sequence ID" value="RKQ94161.1"/>
    <property type="molecule type" value="Genomic_DNA"/>
</dbReference>
<dbReference type="Gene3D" id="3.20.20.220">
    <property type="match status" value="1"/>
</dbReference>
<evidence type="ECO:0000256" key="9">
    <source>
        <dbReference type="ARBA" id="ARBA00023167"/>
    </source>
</evidence>
<dbReference type="GO" id="GO:0106312">
    <property type="term" value="F:methylenetetrahydrofolate reductase (NADH) activity"/>
    <property type="evidence" value="ECO:0007669"/>
    <property type="project" value="UniProtKB-EC"/>
</dbReference>
<evidence type="ECO:0000313" key="14">
    <source>
        <dbReference type="Proteomes" id="UP000273675"/>
    </source>
</evidence>
<dbReference type="InterPro" id="IPR003171">
    <property type="entry name" value="Mehydrof_redctse-like"/>
</dbReference>
<comment type="cofactor">
    <cofactor evidence="1 12">
        <name>FAD</name>
        <dbReference type="ChEBI" id="CHEBI:57692"/>
    </cofactor>
</comment>
<gene>
    <name evidence="13" type="ORF">C7435_3134</name>
</gene>
<protein>
    <recommendedName>
        <fullName evidence="12">Methylenetetrahydrofolate reductase</fullName>
        <ecNumber evidence="12">1.5.1.54</ecNumber>
    </recommendedName>
</protein>
<keyword evidence="5 12" id="KW-0285">Flavoprotein</keyword>
<comment type="catalytic activity">
    <reaction evidence="11">
        <text>(6S)-5-methyl-5,6,7,8-tetrahydrofolate + NAD(+) = (6R)-5,10-methylene-5,6,7,8-tetrahydrofolate + NADH + H(+)</text>
        <dbReference type="Rhea" id="RHEA:19821"/>
        <dbReference type="ChEBI" id="CHEBI:15378"/>
        <dbReference type="ChEBI" id="CHEBI:15636"/>
        <dbReference type="ChEBI" id="CHEBI:18608"/>
        <dbReference type="ChEBI" id="CHEBI:57540"/>
        <dbReference type="ChEBI" id="CHEBI:57945"/>
        <dbReference type="EC" id="1.5.1.54"/>
    </reaction>
    <physiologicalReaction direction="right-to-left" evidence="11">
        <dbReference type="Rhea" id="RHEA:19823"/>
    </physiologicalReaction>
</comment>
<comment type="pathway">
    <text evidence="10">Amino-acid biosynthesis; L-methionine biosynthesis via de novo pathway.</text>
</comment>
<dbReference type="AlphaFoldDB" id="A0A495D152"/>
<evidence type="ECO:0000256" key="4">
    <source>
        <dbReference type="ARBA" id="ARBA00022605"/>
    </source>
</evidence>
<dbReference type="GO" id="GO:0009086">
    <property type="term" value="P:methionine biosynthetic process"/>
    <property type="evidence" value="ECO:0007669"/>
    <property type="project" value="UniProtKB-KW"/>
</dbReference>
<keyword evidence="6 12" id="KW-0274">FAD</keyword>
<evidence type="ECO:0000256" key="2">
    <source>
        <dbReference type="ARBA" id="ARBA00004777"/>
    </source>
</evidence>
<evidence type="ECO:0000256" key="1">
    <source>
        <dbReference type="ARBA" id="ARBA00001974"/>
    </source>
</evidence>
<sequence length="302" mass="32770">MSADGQTARNTNGLAVSFEFFPPKTDAMEATLWESISRLEPLQPDFVSVTYGAGGSTRDRTHRTVHRIVEETSIRPAAHLTCVSATREEVDTVIRDYWRSGVRHIVALRGDPPDAIGGAYVPPAGGYANAAELSRGIRDVGDFEISVGCYPETHPESPNADFDIDLLKAKIDGGATRAITQFFFDPDIYFRFRDRAARAGITIPIIPGVMLQPNFKGLKRIAGLCGASLPSWLHEAYEGLDDDAGTRQLVTAHVAAKLCGKLRTGGVDGFHFYTLNRAELALSTCQLLGVKACERESEAVAS</sequence>
<evidence type="ECO:0000256" key="5">
    <source>
        <dbReference type="ARBA" id="ARBA00022630"/>
    </source>
</evidence>
<dbReference type="GO" id="GO:0071949">
    <property type="term" value="F:FAD binding"/>
    <property type="evidence" value="ECO:0007669"/>
    <property type="project" value="TreeGrafter"/>
</dbReference>
<evidence type="ECO:0000256" key="10">
    <source>
        <dbReference type="ARBA" id="ARBA00034478"/>
    </source>
</evidence>
<evidence type="ECO:0000256" key="12">
    <source>
        <dbReference type="RuleBase" id="RU003862"/>
    </source>
</evidence>
<accession>A0A495D152</accession>
<evidence type="ECO:0000313" key="13">
    <source>
        <dbReference type="EMBL" id="RKQ94161.1"/>
    </source>
</evidence>
<dbReference type="GO" id="GO:0005829">
    <property type="term" value="C:cytosol"/>
    <property type="evidence" value="ECO:0007669"/>
    <property type="project" value="InterPro"/>
</dbReference>
<name>A0A495D152_9PROT</name>
<organism evidence="13 14">
    <name type="scientific">Maricaulis maris</name>
    <dbReference type="NCBI Taxonomy" id="74318"/>
    <lineage>
        <taxon>Bacteria</taxon>
        <taxon>Pseudomonadati</taxon>
        <taxon>Pseudomonadota</taxon>
        <taxon>Alphaproteobacteria</taxon>
        <taxon>Maricaulales</taxon>
        <taxon>Maricaulaceae</taxon>
        <taxon>Maricaulis</taxon>
    </lineage>
</organism>
<dbReference type="Proteomes" id="UP000273675">
    <property type="component" value="Unassembled WGS sequence"/>
</dbReference>
<dbReference type="RefSeq" id="WP_121212399.1">
    <property type="nucleotide sequence ID" value="NZ_RBIM01000008.1"/>
</dbReference>
<dbReference type="PANTHER" id="PTHR45754:SF3">
    <property type="entry name" value="METHYLENETETRAHYDROFOLATE REDUCTASE (NADPH)"/>
    <property type="match status" value="1"/>
</dbReference>
<proteinExistence type="inferred from homology"/>
<evidence type="ECO:0000256" key="6">
    <source>
        <dbReference type="ARBA" id="ARBA00022827"/>
    </source>
</evidence>
<comment type="pathway">
    <text evidence="2 12">One-carbon metabolism; tetrahydrofolate interconversion.</text>
</comment>
<dbReference type="CDD" id="cd00537">
    <property type="entry name" value="MTHFR"/>
    <property type="match status" value="1"/>
</dbReference>
<evidence type="ECO:0000256" key="8">
    <source>
        <dbReference type="ARBA" id="ARBA00023027"/>
    </source>
</evidence>
<comment type="similarity">
    <text evidence="3 12">Belongs to the methylenetetrahydrofolate reductase family.</text>
</comment>
<dbReference type="OrthoDB" id="9812555at2"/>
<dbReference type="UniPathway" id="UPA00193"/>
<keyword evidence="8" id="KW-0520">NAD</keyword>
<evidence type="ECO:0000256" key="3">
    <source>
        <dbReference type="ARBA" id="ARBA00006743"/>
    </source>
</evidence>
<dbReference type="InterPro" id="IPR029041">
    <property type="entry name" value="FAD-linked_oxidoreductase-like"/>
</dbReference>
<dbReference type="EC" id="1.5.1.54" evidence="12"/>
<dbReference type="NCBIfam" id="TIGR00676">
    <property type="entry name" value="fadh2"/>
    <property type="match status" value="1"/>
</dbReference>
<reference evidence="13 14" key="1">
    <citation type="submission" date="2018-10" db="EMBL/GenBank/DDBJ databases">
        <title>Genomic Encyclopedia of Type Strains, Phase IV (KMG-IV): sequencing the most valuable type-strain genomes for metagenomic binning, comparative biology and taxonomic classification.</title>
        <authorList>
            <person name="Goeker M."/>
        </authorList>
    </citation>
    <scope>NUCLEOTIDE SEQUENCE [LARGE SCALE GENOMIC DNA]</scope>
    <source>
        <strain evidence="13 14">DSM 4734</strain>
    </source>
</reference>
<keyword evidence="4" id="KW-0028">Amino-acid biosynthesis</keyword>
<comment type="caution">
    <text evidence="13">The sequence shown here is derived from an EMBL/GenBank/DDBJ whole genome shotgun (WGS) entry which is preliminary data.</text>
</comment>